<sequence length="131" mass="14611">MPWSRARRIKRGWLDKYQYDEEDSTAGPTITTFIPTIAETIANTTFFGPGTDDIEATTDAGVAHVVGGKNVPTKAKALSNKKLFIILAVAAAILVLLIAAVVVMIIFVRKRRMRQRLGAKLDEEERLRQER</sequence>
<evidence type="ECO:0000313" key="2">
    <source>
        <dbReference type="EMBL" id="VDK46186.1"/>
    </source>
</evidence>
<keyword evidence="1" id="KW-1133">Transmembrane helix</keyword>
<feature type="transmembrane region" description="Helical" evidence="1">
    <location>
        <begin position="83"/>
        <end position="108"/>
    </location>
</feature>
<gene>
    <name evidence="2" type="ORF">CGOC_LOCUS703</name>
</gene>
<dbReference type="AlphaFoldDB" id="A0A3P6Q3K2"/>
<keyword evidence="1" id="KW-0812">Transmembrane</keyword>
<feature type="non-terminal residue" evidence="2">
    <location>
        <position position="131"/>
    </location>
</feature>
<dbReference type="EMBL" id="UYRV01001078">
    <property type="protein sequence ID" value="VDK46186.1"/>
    <property type="molecule type" value="Genomic_DNA"/>
</dbReference>
<organism evidence="2 3">
    <name type="scientific">Cylicostephanus goldi</name>
    <name type="common">Nematode worm</name>
    <dbReference type="NCBI Taxonomy" id="71465"/>
    <lineage>
        <taxon>Eukaryota</taxon>
        <taxon>Metazoa</taxon>
        <taxon>Ecdysozoa</taxon>
        <taxon>Nematoda</taxon>
        <taxon>Chromadorea</taxon>
        <taxon>Rhabditida</taxon>
        <taxon>Rhabditina</taxon>
        <taxon>Rhabditomorpha</taxon>
        <taxon>Strongyloidea</taxon>
        <taxon>Strongylidae</taxon>
        <taxon>Cylicostephanus</taxon>
    </lineage>
</organism>
<evidence type="ECO:0000256" key="1">
    <source>
        <dbReference type="SAM" id="Phobius"/>
    </source>
</evidence>
<protein>
    <submittedName>
        <fullName evidence="2">Uncharacterized protein</fullName>
    </submittedName>
</protein>
<proteinExistence type="predicted"/>
<keyword evidence="3" id="KW-1185">Reference proteome</keyword>
<dbReference type="OrthoDB" id="5873153at2759"/>
<keyword evidence="1" id="KW-0472">Membrane</keyword>
<name>A0A3P6Q3K2_CYLGO</name>
<reference evidence="2 3" key="1">
    <citation type="submission" date="2018-11" db="EMBL/GenBank/DDBJ databases">
        <authorList>
            <consortium name="Pathogen Informatics"/>
        </authorList>
    </citation>
    <scope>NUCLEOTIDE SEQUENCE [LARGE SCALE GENOMIC DNA]</scope>
</reference>
<evidence type="ECO:0000313" key="3">
    <source>
        <dbReference type="Proteomes" id="UP000271889"/>
    </source>
</evidence>
<accession>A0A3P6Q3K2</accession>
<dbReference type="Proteomes" id="UP000271889">
    <property type="component" value="Unassembled WGS sequence"/>
</dbReference>